<feature type="compositionally biased region" description="Polar residues" evidence="1">
    <location>
        <begin position="116"/>
        <end position="136"/>
    </location>
</feature>
<gene>
    <name evidence="3" type="ORF">DFH05DRAFT_1400513</name>
</gene>
<accession>A0A9W8NYD6</accession>
<protein>
    <submittedName>
        <fullName evidence="3">PAPA-1-like conserved region-domain-containing protein</fullName>
    </submittedName>
</protein>
<dbReference type="EMBL" id="JANVFU010000009">
    <property type="protein sequence ID" value="KAJ3743056.1"/>
    <property type="molecule type" value="Genomic_DNA"/>
</dbReference>
<feature type="compositionally biased region" description="Basic and acidic residues" evidence="1">
    <location>
        <begin position="40"/>
        <end position="60"/>
    </location>
</feature>
<evidence type="ECO:0000313" key="3">
    <source>
        <dbReference type="EMBL" id="KAJ3743056.1"/>
    </source>
</evidence>
<dbReference type="InterPro" id="IPR006880">
    <property type="entry name" value="INO80B_C"/>
</dbReference>
<evidence type="ECO:0000256" key="1">
    <source>
        <dbReference type="SAM" id="MobiDB-lite"/>
    </source>
</evidence>
<comment type="caution">
    <text evidence="3">The sequence shown here is derived from an EMBL/GenBank/DDBJ whole genome shotgun (WGS) entry which is preliminary data.</text>
</comment>
<feature type="region of interest" description="Disordered" evidence="1">
    <location>
        <begin position="116"/>
        <end position="141"/>
    </location>
</feature>
<reference evidence="3 4" key="1">
    <citation type="journal article" date="2023" name="Proc. Natl. Acad. Sci. U.S.A.">
        <title>A global phylogenomic analysis of the shiitake genus Lentinula.</title>
        <authorList>
            <person name="Sierra-Patev S."/>
            <person name="Min B."/>
            <person name="Naranjo-Ortiz M."/>
            <person name="Looney B."/>
            <person name="Konkel Z."/>
            <person name="Slot J.C."/>
            <person name="Sakamoto Y."/>
            <person name="Steenwyk J.L."/>
            <person name="Rokas A."/>
            <person name="Carro J."/>
            <person name="Camarero S."/>
            <person name="Ferreira P."/>
            <person name="Molpeceres G."/>
            <person name="Ruiz-Duenas F.J."/>
            <person name="Serrano A."/>
            <person name="Henrissat B."/>
            <person name="Drula E."/>
            <person name="Hughes K.W."/>
            <person name="Mata J.L."/>
            <person name="Ishikawa N.K."/>
            <person name="Vargas-Isla R."/>
            <person name="Ushijima S."/>
            <person name="Smith C.A."/>
            <person name="Donoghue J."/>
            <person name="Ahrendt S."/>
            <person name="Andreopoulos W."/>
            <person name="He G."/>
            <person name="LaButti K."/>
            <person name="Lipzen A."/>
            <person name="Ng V."/>
            <person name="Riley R."/>
            <person name="Sandor L."/>
            <person name="Barry K."/>
            <person name="Martinez A.T."/>
            <person name="Xiao Y."/>
            <person name="Gibbons J.G."/>
            <person name="Terashima K."/>
            <person name="Grigoriev I.V."/>
            <person name="Hibbett D."/>
        </authorList>
    </citation>
    <scope>NUCLEOTIDE SEQUENCE [LARGE SCALE GENOMIC DNA]</scope>
    <source>
        <strain evidence="3 4">TFB7810</strain>
    </source>
</reference>
<dbReference type="InterPro" id="IPR029523">
    <property type="entry name" value="INO80B/Ies2"/>
</dbReference>
<feature type="region of interest" description="Disordered" evidence="1">
    <location>
        <begin position="40"/>
        <end position="101"/>
    </location>
</feature>
<dbReference type="GO" id="GO:0006338">
    <property type="term" value="P:chromatin remodeling"/>
    <property type="evidence" value="ECO:0007669"/>
    <property type="project" value="InterPro"/>
</dbReference>
<dbReference type="Proteomes" id="UP001142393">
    <property type="component" value="Unassembled WGS sequence"/>
</dbReference>
<dbReference type="GO" id="GO:0031011">
    <property type="term" value="C:Ino80 complex"/>
    <property type="evidence" value="ECO:0007669"/>
    <property type="project" value="InterPro"/>
</dbReference>
<dbReference type="SMART" id="SM01406">
    <property type="entry name" value="PAPA-1"/>
    <property type="match status" value="1"/>
</dbReference>
<proteinExistence type="predicted"/>
<keyword evidence="4" id="KW-1185">Reference proteome</keyword>
<feature type="compositionally biased region" description="Basic residues" evidence="1">
    <location>
        <begin position="64"/>
        <end position="75"/>
    </location>
</feature>
<organism evidence="3 4">
    <name type="scientific">Lentinula detonsa</name>
    <dbReference type="NCBI Taxonomy" id="2804962"/>
    <lineage>
        <taxon>Eukaryota</taxon>
        <taxon>Fungi</taxon>
        <taxon>Dikarya</taxon>
        <taxon>Basidiomycota</taxon>
        <taxon>Agaricomycotina</taxon>
        <taxon>Agaricomycetes</taxon>
        <taxon>Agaricomycetidae</taxon>
        <taxon>Agaricales</taxon>
        <taxon>Marasmiineae</taxon>
        <taxon>Omphalotaceae</taxon>
        <taxon>Lentinula</taxon>
    </lineage>
</organism>
<feature type="domain" description="INO80 complex subunit B-like conserved region" evidence="2">
    <location>
        <begin position="33"/>
        <end position="117"/>
    </location>
</feature>
<evidence type="ECO:0000259" key="2">
    <source>
        <dbReference type="SMART" id="SM01406"/>
    </source>
</evidence>
<dbReference type="Pfam" id="PF04795">
    <property type="entry name" value="PAPA-1"/>
    <property type="match status" value="1"/>
</dbReference>
<dbReference type="PANTHER" id="PTHR21561:SF12">
    <property type="entry name" value="INO80 COMPLEX SUBUNIT B"/>
    <property type="match status" value="1"/>
</dbReference>
<evidence type="ECO:0000313" key="4">
    <source>
        <dbReference type="Proteomes" id="UP001142393"/>
    </source>
</evidence>
<dbReference type="AlphaFoldDB" id="A0A9W8NYD6"/>
<sequence length="215" mass="23397">MTTRQAVLASVVDSSHIALGNSSKKKKVLNETELALRREENARKRKNLSEKRLEDEKLETINRLLKKQTRPRTKRTGGEEGDVPDGSSGGSDRPKPAQGPVVPMFKWVSTSIFEPATGSSATPQPAPSTVSASSNGGIADNSPLERRMQFYLAIPVAFLPLEDQTIPTPVPLPETRPPATCAVSGCVNPRKYRLVRDWKIGACGMAHLKVLEGMI</sequence>
<dbReference type="PANTHER" id="PTHR21561">
    <property type="entry name" value="INO80 COMPLEX SUBUNIT B"/>
    <property type="match status" value="1"/>
</dbReference>
<name>A0A9W8NYD6_9AGAR</name>